<keyword evidence="2" id="KW-0964">Secreted</keyword>
<dbReference type="GO" id="GO:0006508">
    <property type="term" value="P:proteolysis"/>
    <property type="evidence" value="ECO:0007669"/>
    <property type="project" value="TreeGrafter"/>
</dbReference>
<keyword evidence="3" id="KW-0479">Metal-binding</keyword>
<keyword evidence="9" id="KW-0401">Integrin</keyword>
<feature type="domain" description="ADAMTS cysteine-rich" evidence="8">
    <location>
        <begin position="23"/>
        <end position="87"/>
    </location>
</feature>
<dbReference type="GO" id="GO:0046872">
    <property type="term" value="F:metal ion binding"/>
    <property type="evidence" value="ECO:0007669"/>
    <property type="project" value="UniProtKB-KW"/>
</dbReference>
<feature type="non-terminal residue" evidence="9">
    <location>
        <position position="172"/>
    </location>
</feature>
<evidence type="ECO:0000256" key="5">
    <source>
        <dbReference type="ARBA" id="ARBA00022833"/>
    </source>
</evidence>
<dbReference type="PROSITE" id="PS50092">
    <property type="entry name" value="TSP1"/>
    <property type="match status" value="1"/>
</dbReference>
<dbReference type="PANTHER" id="PTHR13723:SF200">
    <property type="entry name" value="ADAM METALLOPEPTIDASE WITH THROMBOSPONDIN TYPE 1 MOTIF B, ISOFORM B"/>
    <property type="match status" value="1"/>
</dbReference>
<gene>
    <name evidence="9" type="ORF">BIW11_13393</name>
</gene>
<dbReference type="GO" id="GO:0031012">
    <property type="term" value="C:extracellular matrix"/>
    <property type="evidence" value="ECO:0007669"/>
    <property type="project" value="TreeGrafter"/>
</dbReference>
<dbReference type="OrthoDB" id="412680at2759"/>
<keyword evidence="4" id="KW-0378">Hydrolase</keyword>
<protein>
    <submittedName>
        <fullName evidence="9">A disintegrin and metalloproteinase with thrombospondin motifs 7-like</fullName>
    </submittedName>
</protein>
<dbReference type="Pfam" id="PF00090">
    <property type="entry name" value="TSP_1"/>
    <property type="match status" value="1"/>
</dbReference>
<dbReference type="Gene3D" id="2.20.100.10">
    <property type="entry name" value="Thrombospondin type-1 (TSP1) repeat"/>
    <property type="match status" value="1"/>
</dbReference>
<dbReference type="InterPro" id="IPR000884">
    <property type="entry name" value="TSP1_rpt"/>
</dbReference>
<evidence type="ECO:0000259" key="8">
    <source>
        <dbReference type="Pfam" id="PF17771"/>
    </source>
</evidence>
<dbReference type="GO" id="GO:0004222">
    <property type="term" value="F:metalloendopeptidase activity"/>
    <property type="evidence" value="ECO:0007669"/>
    <property type="project" value="TreeGrafter"/>
</dbReference>
<evidence type="ECO:0000256" key="1">
    <source>
        <dbReference type="ARBA" id="ARBA00004613"/>
    </source>
</evidence>
<dbReference type="Gene3D" id="3.40.1620.60">
    <property type="match status" value="1"/>
</dbReference>
<dbReference type="InParanoid" id="A0A1V9X232"/>
<dbReference type="Pfam" id="PF17771">
    <property type="entry name" value="ADAMTS_CR_2"/>
    <property type="match status" value="1"/>
</dbReference>
<dbReference type="GO" id="GO:0007229">
    <property type="term" value="P:integrin-mediated signaling pathway"/>
    <property type="evidence" value="ECO:0007669"/>
    <property type="project" value="UniProtKB-KW"/>
</dbReference>
<evidence type="ECO:0000313" key="10">
    <source>
        <dbReference type="Proteomes" id="UP000192247"/>
    </source>
</evidence>
<dbReference type="FunFam" id="2.20.100.10:FF:000006">
    <property type="entry name" value="A disintegrin and metalloproteinase with thrombospondin motifs 1"/>
    <property type="match status" value="1"/>
</dbReference>
<dbReference type="STRING" id="418985.A0A1V9X232"/>
<dbReference type="PRINTS" id="PR01705">
    <property type="entry name" value="TSP1REPEAT"/>
</dbReference>
<dbReference type="Proteomes" id="UP000192247">
    <property type="component" value="Unassembled WGS sequence"/>
</dbReference>
<keyword evidence="7" id="KW-0325">Glycoprotein</keyword>
<evidence type="ECO:0000256" key="6">
    <source>
        <dbReference type="ARBA" id="ARBA00023157"/>
    </source>
</evidence>
<dbReference type="InterPro" id="IPR041645">
    <property type="entry name" value="ADAMTS_CR_2"/>
</dbReference>
<accession>A0A1V9X232</accession>
<dbReference type="InterPro" id="IPR036383">
    <property type="entry name" value="TSP1_rpt_sf"/>
</dbReference>
<dbReference type="InterPro" id="IPR050439">
    <property type="entry name" value="ADAMTS_ADAMTS-like"/>
</dbReference>
<evidence type="ECO:0000256" key="3">
    <source>
        <dbReference type="ARBA" id="ARBA00022723"/>
    </source>
</evidence>
<dbReference type="AlphaFoldDB" id="A0A1V9X232"/>
<keyword evidence="5" id="KW-0862">Zinc</keyword>
<sequence length="172" mass="19430">RDWGRCLDDEPLAHNFTFPVLPPGAMYDADHQCRLQYGAEAKYCNGIEEVCQTLWCRLDNKCVTKMEPAAEGTVCDKNKWCYLGNCTEMGDRPEAIDGEWGPWSAWGECSRTCGGGVMHAERHCDNPAPAHGGRYCIGERKRYRMCNTEECPEGTPSFRAEQCSSFNNLPYK</sequence>
<comment type="subcellular location">
    <subcellularLocation>
        <location evidence="1">Secreted</location>
    </subcellularLocation>
</comment>
<reference evidence="9 10" key="1">
    <citation type="journal article" date="2017" name="Gigascience">
        <title>Draft genome of the honey bee ectoparasitic mite, Tropilaelaps mercedesae, is shaped by the parasitic life history.</title>
        <authorList>
            <person name="Dong X."/>
            <person name="Armstrong S.D."/>
            <person name="Xia D."/>
            <person name="Makepeace B.L."/>
            <person name="Darby A.C."/>
            <person name="Kadowaki T."/>
        </authorList>
    </citation>
    <scope>NUCLEOTIDE SEQUENCE [LARGE SCALE GENOMIC DNA]</scope>
    <source>
        <strain evidence="9">Wuxi-XJTLU</strain>
    </source>
</reference>
<evidence type="ECO:0000256" key="4">
    <source>
        <dbReference type="ARBA" id="ARBA00022801"/>
    </source>
</evidence>
<dbReference type="SUPFAM" id="SSF82895">
    <property type="entry name" value="TSP-1 type 1 repeat"/>
    <property type="match status" value="1"/>
</dbReference>
<organism evidence="9 10">
    <name type="scientific">Tropilaelaps mercedesae</name>
    <dbReference type="NCBI Taxonomy" id="418985"/>
    <lineage>
        <taxon>Eukaryota</taxon>
        <taxon>Metazoa</taxon>
        <taxon>Ecdysozoa</taxon>
        <taxon>Arthropoda</taxon>
        <taxon>Chelicerata</taxon>
        <taxon>Arachnida</taxon>
        <taxon>Acari</taxon>
        <taxon>Parasitiformes</taxon>
        <taxon>Mesostigmata</taxon>
        <taxon>Gamasina</taxon>
        <taxon>Dermanyssoidea</taxon>
        <taxon>Laelapidae</taxon>
        <taxon>Tropilaelaps</taxon>
    </lineage>
</organism>
<dbReference type="PANTHER" id="PTHR13723">
    <property type="entry name" value="ADAMTS A DISINTEGRIN AND METALLOPROTEASE WITH THROMBOSPONDIN MOTIFS PROTEASE"/>
    <property type="match status" value="1"/>
</dbReference>
<dbReference type="SMART" id="SM00209">
    <property type="entry name" value="TSP1"/>
    <property type="match status" value="1"/>
</dbReference>
<dbReference type="EMBL" id="MNPL01027879">
    <property type="protein sequence ID" value="OQR67645.1"/>
    <property type="molecule type" value="Genomic_DNA"/>
</dbReference>
<keyword evidence="10" id="KW-1185">Reference proteome</keyword>
<keyword evidence="6" id="KW-1015">Disulfide bond</keyword>
<dbReference type="GO" id="GO:0030198">
    <property type="term" value="P:extracellular matrix organization"/>
    <property type="evidence" value="ECO:0007669"/>
    <property type="project" value="TreeGrafter"/>
</dbReference>
<name>A0A1V9X232_9ACAR</name>
<proteinExistence type="predicted"/>
<evidence type="ECO:0000313" key="9">
    <source>
        <dbReference type="EMBL" id="OQR67645.1"/>
    </source>
</evidence>
<evidence type="ECO:0000256" key="2">
    <source>
        <dbReference type="ARBA" id="ARBA00022525"/>
    </source>
</evidence>
<feature type="non-terminal residue" evidence="9">
    <location>
        <position position="1"/>
    </location>
</feature>
<evidence type="ECO:0000256" key="7">
    <source>
        <dbReference type="ARBA" id="ARBA00023180"/>
    </source>
</evidence>
<comment type="caution">
    <text evidence="9">The sequence shown here is derived from an EMBL/GenBank/DDBJ whole genome shotgun (WGS) entry which is preliminary data.</text>
</comment>
<dbReference type="GO" id="GO:0005576">
    <property type="term" value="C:extracellular region"/>
    <property type="evidence" value="ECO:0007669"/>
    <property type="project" value="UniProtKB-SubCell"/>
</dbReference>